<dbReference type="OrthoDB" id="439042at2759"/>
<feature type="compositionally biased region" description="Low complexity" evidence="2">
    <location>
        <begin position="183"/>
        <end position="224"/>
    </location>
</feature>
<dbReference type="Pfam" id="PF02493">
    <property type="entry name" value="MORN"/>
    <property type="match status" value="3"/>
</dbReference>
<feature type="region of interest" description="Disordered" evidence="2">
    <location>
        <begin position="105"/>
        <end position="161"/>
    </location>
</feature>
<dbReference type="PANTHER" id="PTHR43215:SF14">
    <property type="entry name" value="RADIAL SPOKE HEAD 1 HOMOLOG"/>
    <property type="match status" value="1"/>
</dbReference>
<dbReference type="AlphaFoldDB" id="A0A812MQA6"/>
<evidence type="ECO:0000313" key="4">
    <source>
        <dbReference type="Proteomes" id="UP000601435"/>
    </source>
</evidence>
<gene>
    <name evidence="3" type="primary">ALS2</name>
    <name evidence="3" type="ORF">SNEC2469_LOCUS6640</name>
</gene>
<name>A0A812MQA6_9DINO</name>
<dbReference type="SMART" id="SM00698">
    <property type="entry name" value="MORN"/>
    <property type="match status" value="3"/>
</dbReference>
<reference evidence="3" key="1">
    <citation type="submission" date="2021-02" db="EMBL/GenBank/DDBJ databases">
        <authorList>
            <person name="Dougan E. K."/>
            <person name="Rhodes N."/>
            <person name="Thang M."/>
            <person name="Chan C."/>
        </authorList>
    </citation>
    <scope>NUCLEOTIDE SEQUENCE</scope>
</reference>
<organism evidence="3 4">
    <name type="scientific">Symbiodinium necroappetens</name>
    <dbReference type="NCBI Taxonomy" id="1628268"/>
    <lineage>
        <taxon>Eukaryota</taxon>
        <taxon>Sar</taxon>
        <taxon>Alveolata</taxon>
        <taxon>Dinophyceae</taxon>
        <taxon>Suessiales</taxon>
        <taxon>Symbiodiniaceae</taxon>
        <taxon>Symbiodinium</taxon>
    </lineage>
</organism>
<accession>A0A812MQA6</accession>
<dbReference type="EMBL" id="CAJNJA010011542">
    <property type="protein sequence ID" value="CAE7274467.1"/>
    <property type="molecule type" value="Genomic_DNA"/>
</dbReference>
<dbReference type="PANTHER" id="PTHR43215">
    <property type="entry name" value="RADIAL SPOKE HEAD 1 HOMOLOG"/>
    <property type="match status" value="1"/>
</dbReference>
<protein>
    <submittedName>
        <fullName evidence="3">ALS2 protein</fullName>
    </submittedName>
</protein>
<dbReference type="Gene3D" id="2.20.110.10">
    <property type="entry name" value="Histone H3 K4-specific methyltransferase SET7/9 N-terminal domain"/>
    <property type="match status" value="2"/>
</dbReference>
<proteinExistence type="predicted"/>
<evidence type="ECO:0000313" key="3">
    <source>
        <dbReference type="EMBL" id="CAE7274467.1"/>
    </source>
</evidence>
<feature type="region of interest" description="Disordered" evidence="2">
    <location>
        <begin position="183"/>
        <end position="225"/>
    </location>
</feature>
<keyword evidence="1" id="KW-0677">Repeat</keyword>
<evidence type="ECO:0000256" key="1">
    <source>
        <dbReference type="ARBA" id="ARBA00022737"/>
    </source>
</evidence>
<dbReference type="SUPFAM" id="SSF82185">
    <property type="entry name" value="Histone H3 K4-specific methyltransferase SET7/9 N-terminal domain"/>
    <property type="match status" value="1"/>
</dbReference>
<keyword evidence="4" id="KW-1185">Reference proteome</keyword>
<evidence type="ECO:0000256" key="2">
    <source>
        <dbReference type="SAM" id="MobiDB-lite"/>
    </source>
</evidence>
<dbReference type="Proteomes" id="UP000601435">
    <property type="component" value="Unassembled WGS sequence"/>
</dbReference>
<feature type="compositionally biased region" description="Low complexity" evidence="2">
    <location>
        <begin position="120"/>
        <end position="131"/>
    </location>
</feature>
<dbReference type="InterPro" id="IPR003409">
    <property type="entry name" value="MORN"/>
</dbReference>
<comment type="caution">
    <text evidence="3">The sequence shown here is derived from an EMBL/GenBank/DDBJ whole genome shotgun (WGS) entry which is preliminary data.</text>
</comment>
<sequence>MRWNAGDGKVDEYDGHWENGRMHGQGVYKYYDGTRYQGQFQDNLRQGYGILTFTDGSLYEGGWSEDVPEGEGRVIYSNGQIVNTTFKAGQQSMEHLETLMKEAAPPPPPAGMDFVPGDKPQAPASSSTAPAILNDSRPPLPPPEPYSMVADRPDMSLPISEGDSLARLPVLALTNIPPPPPLGTTAPLPALKAPGPAGAVASSPLGASPLGASPPGASPLGASPVRELPVGMLSLGAAPRPQA</sequence>